<dbReference type="Gene3D" id="1.10.10.10">
    <property type="entry name" value="Winged helix-like DNA-binding domain superfamily/Winged helix DNA-binding domain"/>
    <property type="match status" value="1"/>
</dbReference>
<dbReference type="GO" id="GO:0000976">
    <property type="term" value="F:transcription cis-regulatory region binding"/>
    <property type="evidence" value="ECO:0007669"/>
    <property type="project" value="TreeGrafter"/>
</dbReference>
<dbReference type="GO" id="GO:0006355">
    <property type="term" value="P:regulation of DNA-templated transcription"/>
    <property type="evidence" value="ECO:0007669"/>
    <property type="project" value="InterPro"/>
</dbReference>
<name>A0A4Y8AFF7_9SPHI</name>
<evidence type="ECO:0000256" key="6">
    <source>
        <dbReference type="PROSITE-ProRule" id="PRU00169"/>
    </source>
</evidence>
<dbReference type="InterPro" id="IPR036388">
    <property type="entry name" value="WH-like_DNA-bd_sf"/>
</dbReference>
<proteinExistence type="predicted"/>
<dbReference type="GO" id="GO:0000156">
    <property type="term" value="F:phosphorelay response regulator activity"/>
    <property type="evidence" value="ECO:0007669"/>
    <property type="project" value="TreeGrafter"/>
</dbReference>
<dbReference type="GO" id="GO:0032993">
    <property type="term" value="C:protein-DNA complex"/>
    <property type="evidence" value="ECO:0007669"/>
    <property type="project" value="TreeGrafter"/>
</dbReference>
<keyword evidence="1 6" id="KW-0597">Phosphoprotein</keyword>
<reference evidence="11 12" key="1">
    <citation type="journal article" date="2016" name="Int. J. Syst. Evol. Microbiol.">
        <title>Proposal of Mucilaginibacter phyllosphaerae sp. nov. isolated from the phyllosphere of Galium album.</title>
        <authorList>
            <person name="Aydogan E.L."/>
            <person name="Busse H.J."/>
            <person name="Moser G."/>
            <person name="Muller C."/>
            <person name="Kampfer P."/>
            <person name="Glaeser S.P."/>
        </authorList>
    </citation>
    <scope>NUCLEOTIDE SEQUENCE [LARGE SCALE GENOMIC DNA]</scope>
    <source>
        <strain evidence="11 12">PP-F2FG21</strain>
    </source>
</reference>
<sequence length="227" mass="25765">MNVLIIEDEKSLAHELELFLVKNNYICEICYNGASASEKIAVNLYDFILLDLGLPDYDGLDLLKEAKKANPEAACIILTARAEVNDRVKGLDLGADDYLAKPFSLLELQSRMQAIIRRKFGVAQNVIDLEGFLVNLTERTIMHHTDPVNAITKKEFDLIAYMLLHKNRTLTRAQLSEHIWGSLINDDYDSNFIDAHIKNIRKKLSAYAPADWLETVRGLGYRIKTNV</sequence>
<dbReference type="AlphaFoldDB" id="A0A4Y8AFF7"/>
<feature type="modified residue" description="4-aspartylphosphate" evidence="6">
    <location>
        <position position="51"/>
    </location>
</feature>
<evidence type="ECO:0000313" key="11">
    <source>
        <dbReference type="EMBL" id="TEW66759.1"/>
    </source>
</evidence>
<evidence type="ECO:0000256" key="2">
    <source>
        <dbReference type="ARBA" id="ARBA00023012"/>
    </source>
</evidence>
<dbReference type="OrthoDB" id="9790442at2"/>
<dbReference type="InterPro" id="IPR039420">
    <property type="entry name" value="WalR-like"/>
</dbReference>
<dbReference type="InterPro" id="IPR011006">
    <property type="entry name" value="CheY-like_superfamily"/>
</dbReference>
<dbReference type="SMART" id="SM00862">
    <property type="entry name" value="Trans_reg_C"/>
    <property type="match status" value="1"/>
</dbReference>
<keyword evidence="5" id="KW-0804">Transcription</keyword>
<dbReference type="InterPro" id="IPR016032">
    <property type="entry name" value="Sig_transdc_resp-reg_C-effctor"/>
</dbReference>
<gene>
    <name evidence="11" type="ORF">E2R65_10100</name>
    <name evidence="10" type="ORF">GGR35_003009</name>
</gene>
<reference evidence="11" key="2">
    <citation type="submission" date="2019-03" db="EMBL/GenBank/DDBJ databases">
        <authorList>
            <person name="Yan Y.-Q."/>
            <person name="Du Z.-J."/>
        </authorList>
    </citation>
    <scope>NUCLEOTIDE SEQUENCE</scope>
    <source>
        <strain evidence="11">PP-F2FG21</strain>
    </source>
</reference>
<feature type="domain" description="OmpR/PhoB-type" evidence="9">
    <location>
        <begin position="124"/>
        <end position="225"/>
    </location>
</feature>
<dbReference type="SUPFAM" id="SSF46894">
    <property type="entry name" value="C-terminal effector domain of the bipartite response regulators"/>
    <property type="match status" value="1"/>
</dbReference>
<dbReference type="SMART" id="SM00448">
    <property type="entry name" value="REC"/>
    <property type="match status" value="1"/>
</dbReference>
<evidence type="ECO:0000313" key="13">
    <source>
        <dbReference type="Proteomes" id="UP000583101"/>
    </source>
</evidence>
<evidence type="ECO:0000313" key="12">
    <source>
        <dbReference type="Proteomes" id="UP000297248"/>
    </source>
</evidence>
<dbReference type="Gene3D" id="3.40.50.2300">
    <property type="match status" value="1"/>
</dbReference>
<evidence type="ECO:0000259" key="9">
    <source>
        <dbReference type="PROSITE" id="PS51755"/>
    </source>
</evidence>
<dbReference type="CDD" id="cd00383">
    <property type="entry name" value="trans_reg_C"/>
    <property type="match status" value="1"/>
</dbReference>
<organism evidence="11 12">
    <name type="scientific">Mucilaginibacter phyllosphaerae</name>
    <dbReference type="NCBI Taxonomy" id="1812349"/>
    <lineage>
        <taxon>Bacteria</taxon>
        <taxon>Pseudomonadati</taxon>
        <taxon>Bacteroidota</taxon>
        <taxon>Sphingobacteriia</taxon>
        <taxon>Sphingobacteriales</taxon>
        <taxon>Sphingobacteriaceae</taxon>
        <taxon>Mucilaginibacter</taxon>
    </lineage>
</organism>
<dbReference type="RefSeq" id="WP_134336368.1">
    <property type="nucleotide sequence ID" value="NZ_BMCZ01000003.1"/>
</dbReference>
<dbReference type="EMBL" id="JACIEG010000005">
    <property type="protein sequence ID" value="MBB3970393.1"/>
    <property type="molecule type" value="Genomic_DNA"/>
</dbReference>
<dbReference type="Proteomes" id="UP000583101">
    <property type="component" value="Unassembled WGS sequence"/>
</dbReference>
<evidence type="ECO:0000259" key="8">
    <source>
        <dbReference type="PROSITE" id="PS50110"/>
    </source>
</evidence>
<dbReference type="PROSITE" id="PS51755">
    <property type="entry name" value="OMPR_PHOB"/>
    <property type="match status" value="1"/>
</dbReference>
<dbReference type="SUPFAM" id="SSF52172">
    <property type="entry name" value="CheY-like"/>
    <property type="match status" value="1"/>
</dbReference>
<dbReference type="EMBL" id="SNQG01000003">
    <property type="protein sequence ID" value="TEW66759.1"/>
    <property type="molecule type" value="Genomic_DNA"/>
</dbReference>
<dbReference type="Proteomes" id="UP000297248">
    <property type="component" value="Unassembled WGS sequence"/>
</dbReference>
<dbReference type="InterPro" id="IPR001867">
    <property type="entry name" value="OmpR/PhoB-type_DNA-bd"/>
</dbReference>
<dbReference type="Pfam" id="PF00486">
    <property type="entry name" value="Trans_reg_C"/>
    <property type="match status" value="1"/>
</dbReference>
<evidence type="ECO:0000256" key="4">
    <source>
        <dbReference type="ARBA" id="ARBA00023125"/>
    </source>
</evidence>
<keyword evidence="2" id="KW-0902">Two-component regulatory system</keyword>
<evidence type="ECO:0000256" key="7">
    <source>
        <dbReference type="PROSITE-ProRule" id="PRU01091"/>
    </source>
</evidence>
<feature type="domain" description="Response regulatory" evidence="8">
    <location>
        <begin position="2"/>
        <end position="116"/>
    </location>
</feature>
<dbReference type="InterPro" id="IPR001789">
    <property type="entry name" value="Sig_transdc_resp-reg_receiver"/>
</dbReference>
<evidence type="ECO:0000256" key="3">
    <source>
        <dbReference type="ARBA" id="ARBA00023015"/>
    </source>
</evidence>
<dbReference type="Gene3D" id="6.10.250.690">
    <property type="match status" value="1"/>
</dbReference>
<dbReference type="PROSITE" id="PS50110">
    <property type="entry name" value="RESPONSE_REGULATORY"/>
    <property type="match status" value="1"/>
</dbReference>
<dbReference type="GO" id="GO:0005829">
    <property type="term" value="C:cytosol"/>
    <property type="evidence" value="ECO:0007669"/>
    <property type="project" value="TreeGrafter"/>
</dbReference>
<reference evidence="10 13" key="3">
    <citation type="submission" date="2020-08" db="EMBL/GenBank/DDBJ databases">
        <title>Genomic Encyclopedia of Type Strains, Phase IV (KMG-IV): sequencing the most valuable type-strain genomes for metagenomic binning, comparative biology and taxonomic classification.</title>
        <authorList>
            <person name="Goeker M."/>
        </authorList>
    </citation>
    <scope>NUCLEOTIDE SEQUENCE [LARGE SCALE GENOMIC DNA]</scope>
    <source>
        <strain evidence="10 13">DSM 100995</strain>
    </source>
</reference>
<comment type="caution">
    <text evidence="11">The sequence shown here is derived from an EMBL/GenBank/DDBJ whole genome shotgun (WGS) entry which is preliminary data.</text>
</comment>
<dbReference type="PANTHER" id="PTHR48111">
    <property type="entry name" value="REGULATOR OF RPOS"/>
    <property type="match status" value="1"/>
</dbReference>
<evidence type="ECO:0000256" key="1">
    <source>
        <dbReference type="ARBA" id="ARBA00022553"/>
    </source>
</evidence>
<accession>A0A4Y8AFF7</accession>
<keyword evidence="3" id="KW-0805">Transcription regulation</keyword>
<dbReference type="Pfam" id="PF00072">
    <property type="entry name" value="Response_reg"/>
    <property type="match status" value="1"/>
</dbReference>
<feature type="DNA-binding region" description="OmpR/PhoB-type" evidence="7">
    <location>
        <begin position="124"/>
        <end position="225"/>
    </location>
</feature>
<protein>
    <submittedName>
        <fullName evidence="10">DNA-binding response OmpR family regulator</fullName>
    </submittedName>
    <submittedName>
        <fullName evidence="11">Response regulator transcription factor</fullName>
    </submittedName>
</protein>
<evidence type="ECO:0000313" key="10">
    <source>
        <dbReference type="EMBL" id="MBB3970393.1"/>
    </source>
</evidence>
<evidence type="ECO:0000256" key="5">
    <source>
        <dbReference type="ARBA" id="ARBA00023163"/>
    </source>
</evidence>
<dbReference type="PANTHER" id="PTHR48111:SF1">
    <property type="entry name" value="TWO-COMPONENT RESPONSE REGULATOR ORR33"/>
    <property type="match status" value="1"/>
</dbReference>
<keyword evidence="4 7" id="KW-0238">DNA-binding</keyword>
<keyword evidence="13" id="KW-1185">Reference proteome</keyword>